<dbReference type="STRING" id="303698.A0A1V6SWA2"/>
<evidence type="ECO:0000313" key="5">
    <source>
        <dbReference type="EMBL" id="OQE17979.1"/>
    </source>
</evidence>
<comment type="similarity">
    <text evidence="1 4">Belongs to the short-chain dehydrogenases/reductases (SDR) family.</text>
</comment>
<dbReference type="InterPro" id="IPR002347">
    <property type="entry name" value="SDR_fam"/>
</dbReference>
<dbReference type="EMBL" id="MLKD01000019">
    <property type="protein sequence ID" value="OQE17979.1"/>
    <property type="molecule type" value="Genomic_DNA"/>
</dbReference>
<organism evidence="5 6">
    <name type="scientific">Penicillium steckii</name>
    <dbReference type="NCBI Taxonomy" id="303698"/>
    <lineage>
        <taxon>Eukaryota</taxon>
        <taxon>Fungi</taxon>
        <taxon>Dikarya</taxon>
        <taxon>Ascomycota</taxon>
        <taxon>Pezizomycotina</taxon>
        <taxon>Eurotiomycetes</taxon>
        <taxon>Eurotiomycetidae</taxon>
        <taxon>Eurotiales</taxon>
        <taxon>Aspergillaceae</taxon>
        <taxon>Penicillium</taxon>
    </lineage>
</organism>
<dbReference type="GO" id="GO:0016616">
    <property type="term" value="F:oxidoreductase activity, acting on the CH-OH group of donors, NAD or NADP as acceptor"/>
    <property type="evidence" value="ECO:0007669"/>
    <property type="project" value="TreeGrafter"/>
</dbReference>
<comment type="caution">
    <text evidence="5">The sequence shown here is derived from an EMBL/GenBank/DDBJ whole genome shotgun (WGS) entry which is preliminary data.</text>
</comment>
<dbReference type="PRINTS" id="PR00080">
    <property type="entry name" value="SDRFAMILY"/>
</dbReference>
<proteinExistence type="inferred from homology"/>
<dbReference type="SUPFAM" id="SSF51735">
    <property type="entry name" value="NAD(P)-binding Rossmann-fold domains"/>
    <property type="match status" value="1"/>
</dbReference>
<keyword evidence="6" id="KW-1185">Reference proteome</keyword>
<name>A0A1V6SWA2_9EURO</name>
<dbReference type="Proteomes" id="UP000191285">
    <property type="component" value="Unassembled WGS sequence"/>
</dbReference>
<dbReference type="PRINTS" id="PR00081">
    <property type="entry name" value="GDHRDH"/>
</dbReference>
<dbReference type="OrthoDB" id="1933717at2759"/>
<evidence type="ECO:0000256" key="3">
    <source>
        <dbReference type="ARBA" id="ARBA00023002"/>
    </source>
</evidence>
<dbReference type="Gene3D" id="3.40.50.720">
    <property type="entry name" value="NAD(P)-binding Rossmann-like Domain"/>
    <property type="match status" value="1"/>
</dbReference>
<keyword evidence="3" id="KW-0560">Oxidoreductase</keyword>
<dbReference type="InterPro" id="IPR036291">
    <property type="entry name" value="NAD(P)-bd_dom_sf"/>
</dbReference>
<evidence type="ECO:0000313" key="6">
    <source>
        <dbReference type="Proteomes" id="UP000191285"/>
    </source>
</evidence>
<accession>A0A1V6SWA2</accession>
<dbReference type="PANTHER" id="PTHR42760">
    <property type="entry name" value="SHORT-CHAIN DEHYDROGENASES/REDUCTASES FAMILY MEMBER"/>
    <property type="match status" value="1"/>
</dbReference>
<evidence type="ECO:0000256" key="4">
    <source>
        <dbReference type="RuleBase" id="RU000363"/>
    </source>
</evidence>
<dbReference type="Pfam" id="PF00106">
    <property type="entry name" value="adh_short"/>
    <property type="match status" value="1"/>
</dbReference>
<sequence>MDAIIDHIRPNNAFELAAFVENHHDTYPHITPTGAELSGKFILITGASKGIGRATAVSCAKAGCAHIAIAARSSLEEATKEIYEEAEKAGLARPEVLQLQMDVTSNESVQEAAQRYRSVFGDKLDILVNNAGYLPEYKTVIDSDPVEWMKGWDVNFKGTFLTCHHFLPFVLKSTTKILINLSSIGAHLLTYGGSSYGTSRFANVRLSEFLARDHEDDGLVVISLHPGGIKTDMADNFPSMLHFSLNDELALPADTIVWLAKERREWLNARFVWSNWDMKELEARKDQIVEKDLFKFRMTL</sequence>
<reference evidence="6" key="1">
    <citation type="journal article" date="2017" name="Nat. Microbiol.">
        <title>Global analysis of biosynthetic gene clusters reveals vast potential of secondary metabolite production in Penicillium species.</title>
        <authorList>
            <person name="Nielsen J.C."/>
            <person name="Grijseels S."/>
            <person name="Prigent S."/>
            <person name="Ji B."/>
            <person name="Dainat J."/>
            <person name="Nielsen K.F."/>
            <person name="Frisvad J.C."/>
            <person name="Workman M."/>
            <person name="Nielsen J."/>
        </authorList>
    </citation>
    <scope>NUCLEOTIDE SEQUENCE [LARGE SCALE GENOMIC DNA]</scope>
    <source>
        <strain evidence="6">IBT 24891</strain>
    </source>
</reference>
<evidence type="ECO:0000256" key="1">
    <source>
        <dbReference type="ARBA" id="ARBA00006484"/>
    </source>
</evidence>
<gene>
    <name evidence="5" type="ORF">PENSTE_c019G04263</name>
</gene>
<dbReference type="AlphaFoldDB" id="A0A1V6SWA2"/>
<dbReference type="PANTHER" id="PTHR42760:SF37">
    <property type="entry name" value="CLAVALDEHYDE DEHYDROGENASE"/>
    <property type="match status" value="1"/>
</dbReference>
<protein>
    <submittedName>
        <fullName evidence="5">Uncharacterized protein</fullName>
    </submittedName>
</protein>
<evidence type="ECO:0000256" key="2">
    <source>
        <dbReference type="ARBA" id="ARBA00022857"/>
    </source>
</evidence>
<keyword evidence="2" id="KW-0521">NADP</keyword>
<dbReference type="CDD" id="cd05233">
    <property type="entry name" value="SDR_c"/>
    <property type="match status" value="1"/>
</dbReference>